<protein>
    <submittedName>
        <fullName evidence="2">F-box domain-containing protein</fullName>
    </submittedName>
</protein>
<feature type="domain" description="F-box" evidence="1">
    <location>
        <begin position="1"/>
        <end position="44"/>
    </location>
</feature>
<dbReference type="InterPro" id="IPR036047">
    <property type="entry name" value="F-box-like_dom_sf"/>
</dbReference>
<proteinExistence type="predicted"/>
<evidence type="ECO:0000259" key="1">
    <source>
        <dbReference type="PROSITE" id="PS50181"/>
    </source>
</evidence>
<sequence>MEYIPDELLNIILLNVNYTDTKYMKLINKRFNNILSNNIFWKDKLFHDYRKFNMSSCKSWYDRYILASKCGNIVIGKKKIHNITLCTELDIKGYMLPYKGLNVIQLEKYIYYIDDNLSLSLLYKNDNKEYTSKVLHQDVTDIDLLNRYSIIYLKNGDIYTYNNKPKRLTKEGNIISLSSMDEKIYYLTNTGDVYGKYCGEDSKFIKNVKGGRKIITDVEECIILDKEGNIHCKNEIYKENITDIIGMGNVKNIQYTDGLNIRSMDDKIYTVNVICGTDSELKEKENDIGKVTIKLLSFSMLSFADDDDNHKTILHAQELDAKDACAHKLEDMKHIKYYHTGDSMNSIINYWVDHIPYYAKIKFDINLKFISFYSKHNIFII</sequence>
<dbReference type="SUPFAM" id="SSF81383">
    <property type="entry name" value="F-box domain"/>
    <property type="match status" value="1"/>
</dbReference>
<dbReference type="Proteomes" id="UP000236316">
    <property type="component" value="Segment"/>
</dbReference>
<dbReference type="RefSeq" id="YP_009448240.1">
    <property type="nucleotide sequence ID" value="NC_036594.1"/>
</dbReference>
<dbReference type="PROSITE" id="PS50181">
    <property type="entry name" value="FBOX"/>
    <property type="match status" value="1"/>
</dbReference>
<dbReference type="GeneID" id="35382107"/>
<keyword evidence="3" id="KW-1185">Reference proteome</keyword>
<reference evidence="2" key="1">
    <citation type="submission" date="2017-08" db="EMBL/GenBank/DDBJ databases">
        <authorList>
            <consortium name="Urmite Genomes"/>
        </authorList>
    </citation>
    <scope>NUCLEOTIDE SEQUENCE [LARGE SCALE GENOMIC DNA]</scope>
    <source>
        <strain evidence="2">IHUMI-LCC2</strain>
    </source>
</reference>
<name>A0A2I2L325_9VIRU</name>
<dbReference type="InterPro" id="IPR001810">
    <property type="entry name" value="F-box_dom"/>
</dbReference>
<evidence type="ECO:0000313" key="3">
    <source>
        <dbReference type="Proteomes" id="UP000236316"/>
    </source>
</evidence>
<accession>A0A2I2L325</accession>
<evidence type="ECO:0000313" key="2">
    <source>
        <dbReference type="EMBL" id="SNW61938.1"/>
    </source>
</evidence>
<dbReference type="EMBL" id="LT906555">
    <property type="protein sequence ID" value="SNW61938.1"/>
    <property type="molecule type" value="Genomic_DNA"/>
</dbReference>
<dbReference type="KEGG" id="vg:35382107"/>
<organism evidence="2">
    <name type="scientific">Orpheovirus IHUMI-LCC2</name>
    <dbReference type="NCBI Taxonomy" id="2023057"/>
    <lineage>
        <taxon>Viruses</taxon>
        <taxon>Varidnaviria</taxon>
        <taxon>Bamfordvirae</taxon>
        <taxon>Nucleocytoviricota</taxon>
        <taxon>Megaviricetes</taxon>
        <taxon>Pimascovirales</taxon>
        <taxon>Ocovirineae</taxon>
        <taxon>Orpheoviridae</taxon>
        <taxon>Alphaorpheovirus</taxon>
        <taxon>Alphaorpheovirus massiliense</taxon>
    </lineage>
</organism>
<gene>
    <name evidence="2" type="ORF">ORPV_34</name>
</gene>